<dbReference type="PANTHER" id="PTHR10380">
    <property type="entry name" value="CUTICLE PROTEIN"/>
    <property type="match status" value="1"/>
</dbReference>
<dbReference type="InterPro" id="IPR031311">
    <property type="entry name" value="CHIT_BIND_RR_consensus"/>
</dbReference>
<protein>
    <submittedName>
        <fullName evidence="4">Uncharacterized protein</fullName>
    </submittedName>
</protein>
<reference evidence="4" key="1">
    <citation type="journal article" date="2023" name="Insect Mol. Biol.">
        <title>Genome sequencing provides insights into the evolution of gene families encoding plant cell wall-degrading enzymes in longhorned beetles.</title>
        <authorList>
            <person name="Shin N.R."/>
            <person name="Okamura Y."/>
            <person name="Kirsch R."/>
            <person name="Pauchet Y."/>
        </authorList>
    </citation>
    <scope>NUCLEOTIDE SEQUENCE</scope>
    <source>
        <strain evidence="4">MMC_N1</strain>
    </source>
</reference>
<accession>A0ABQ9K3D9</accession>
<dbReference type="InterPro" id="IPR000618">
    <property type="entry name" value="Insect_cuticle"/>
</dbReference>
<evidence type="ECO:0000256" key="2">
    <source>
        <dbReference type="PROSITE-ProRule" id="PRU00497"/>
    </source>
</evidence>
<keyword evidence="3" id="KW-0732">Signal</keyword>
<dbReference type="PROSITE" id="PS00233">
    <property type="entry name" value="CHIT_BIND_RR_1"/>
    <property type="match status" value="1"/>
</dbReference>
<proteinExistence type="predicted"/>
<dbReference type="Proteomes" id="UP001162164">
    <property type="component" value="Unassembled WGS sequence"/>
</dbReference>
<name>A0ABQ9K3D9_9CUCU</name>
<keyword evidence="5" id="KW-1185">Reference proteome</keyword>
<evidence type="ECO:0000313" key="5">
    <source>
        <dbReference type="Proteomes" id="UP001162164"/>
    </source>
</evidence>
<gene>
    <name evidence="4" type="ORF">NQ317_012777</name>
</gene>
<dbReference type="PANTHER" id="PTHR10380:SF237">
    <property type="entry name" value="CUTICULAR PROTEIN 65AU, ISOFORM A-RELATED"/>
    <property type="match status" value="1"/>
</dbReference>
<comment type="caution">
    <text evidence="4">The sequence shown here is derived from an EMBL/GenBank/DDBJ whole genome shotgun (WGS) entry which is preliminary data.</text>
</comment>
<evidence type="ECO:0000313" key="4">
    <source>
        <dbReference type="EMBL" id="KAJ8985126.1"/>
    </source>
</evidence>
<organism evidence="4 5">
    <name type="scientific">Molorchus minor</name>
    <dbReference type="NCBI Taxonomy" id="1323400"/>
    <lineage>
        <taxon>Eukaryota</taxon>
        <taxon>Metazoa</taxon>
        <taxon>Ecdysozoa</taxon>
        <taxon>Arthropoda</taxon>
        <taxon>Hexapoda</taxon>
        <taxon>Insecta</taxon>
        <taxon>Pterygota</taxon>
        <taxon>Neoptera</taxon>
        <taxon>Endopterygota</taxon>
        <taxon>Coleoptera</taxon>
        <taxon>Polyphaga</taxon>
        <taxon>Cucujiformia</taxon>
        <taxon>Chrysomeloidea</taxon>
        <taxon>Cerambycidae</taxon>
        <taxon>Lamiinae</taxon>
        <taxon>Monochamini</taxon>
        <taxon>Molorchus</taxon>
    </lineage>
</organism>
<sequence length="193" mass="21013">MYVAWVVFSAVVAAVLGATTYNGDPKAAQILRYDSDSNPDGSYQWAFRFCLRINHLRWVLWGAEPVKILHVTIENAKTAGLAICLKEWLLQSLDSYETENGISASADGVPKQVQLVEAGAQGPQVAVASKGAFGWTSPEGEPISIQYIADENGYQPQGNILPTPPPIPPAIQRALDFIQANPSLQNQEGTKRY</sequence>
<dbReference type="PROSITE" id="PS51155">
    <property type="entry name" value="CHIT_BIND_RR_2"/>
    <property type="match status" value="1"/>
</dbReference>
<evidence type="ECO:0000256" key="1">
    <source>
        <dbReference type="ARBA" id="ARBA00022460"/>
    </source>
</evidence>
<feature type="chain" id="PRO_5047481371" evidence="3">
    <location>
        <begin position="18"/>
        <end position="193"/>
    </location>
</feature>
<dbReference type="EMBL" id="JAPWTJ010000019">
    <property type="protein sequence ID" value="KAJ8985126.1"/>
    <property type="molecule type" value="Genomic_DNA"/>
</dbReference>
<feature type="signal peptide" evidence="3">
    <location>
        <begin position="1"/>
        <end position="17"/>
    </location>
</feature>
<evidence type="ECO:0000256" key="3">
    <source>
        <dbReference type="SAM" id="SignalP"/>
    </source>
</evidence>
<dbReference type="Pfam" id="PF00379">
    <property type="entry name" value="Chitin_bind_4"/>
    <property type="match status" value="1"/>
</dbReference>
<dbReference type="InterPro" id="IPR050468">
    <property type="entry name" value="Cuticle_Struct_Prot"/>
</dbReference>
<keyword evidence="1 2" id="KW-0193">Cuticle</keyword>